<feature type="domain" description="Poly-beta-hydroxybutyrate polymerase N-terminal" evidence="3">
    <location>
        <begin position="99"/>
        <end position="272"/>
    </location>
</feature>
<sequence>MDRNPFEVEAPSMDAAVAGMPSCPPPHREPSWRDLDRVIQAALGHMSGGVSPISLYLDCMDWAMHLAISPGKQTTLLRAALRPDAVGADLRLGRSPYLKDPRFKHPGWTHWPYSAYMAAFQRMEACWAAATTEVSGVTPRHQSVVSFLGRQMLDTLSPSNVWFANPEVMEAVQQTHGQCLVRGMIRMQADARDLAAGRAPGTSESKATGLRVGLDLAITPGSVVYSNKIMELIRYTPQTPHVHPEPVLIVPSWLLKYYILDLSPRNSLVRYLVESGHTVYMISWKNPREESKDWGLDTYLEEGLRAALHHTSHEMDGNPVHAVGYCLGGTLLAVGAAALARKHARRPLLKSMTLLAAQTDFSEPGELGLFTSSSGVSFLDALMWQQGFLGGKQLAGVFQLLNSRDLIWSRMTHEYLLGRDLPMTDLMAWNADTTRLPYRLHSDVLHNMYLENNLAGGRLCVAGERVALADIQVPMMVVATEKDHISPWRSVHKIHLLTHGELGFVLCSGGHNVGIINPPGQPKRYFRWKTRSPGGAYVSPDEWVERAKLEEGSWWPHWQGWLARHSGAKAPAPPYPAAKTLGEAPGTYVLEH</sequence>
<dbReference type="InterPro" id="IPR022211">
    <property type="entry name" value="PHBC_N"/>
</dbReference>
<organism evidence="5 6">
    <name type="scientific">Bordetella ansorpii</name>
    <dbReference type="NCBI Taxonomy" id="288768"/>
    <lineage>
        <taxon>Bacteria</taxon>
        <taxon>Pseudomonadati</taxon>
        <taxon>Pseudomonadota</taxon>
        <taxon>Betaproteobacteria</taxon>
        <taxon>Burkholderiales</taxon>
        <taxon>Alcaligenaceae</taxon>
        <taxon>Bordetella</taxon>
    </lineage>
</organism>
<dbReference type="Pfam" id="PF12551">
    <property type="entry name" value="PHBC_N"/>
    <property type="match status" value="1"/>
</dbReference>
<dbReference type="SUPFAM" id="SSF53474">
    <property type="entry name" value="alpha/beta-Hydrolases"/>
    <property type="match status" value="1"/>
</dbReference>
<dbReference type="GO" id="GO:0042619">
    <property type="term" value="P:poly-hydroxybutyrate biosynthetic process"/>
    <property type="evidence" value="ECO:0007669"/>
    <property type="project" value="InterPro"/>
</dbReference>
<keyword evidence="2 5" id="KW-0012">Acyltransferase</keyword>
<dbReference type="RefSeq" id="WP_231886008.1">
    <property type="nucleotide sequence ID" value="NZ_FKIF01000006.1"/>
</dbReference>
<dbReference type="InterPro" id="IPR051321">
    <property type="entry name" value="PHA/PHB_synthase"/>
</dbReference>
<evidence type="ECO:0000256" key="1">
    <source>
        <dbReference type="ARBA" id="ARBA00022679"/>
    </source>
</evidence>
<dbReference type="GO" id="GO:0016746">
    <property type="term" value="F:acyltransferase activity"/>
    <property type="evidence" value="ECO:0007669"/>
    <property type="project" value="UniProtKB-KW"/>
</dbReference>
<reference evidence="5 6" key="1">
    <citation type="submission" date="2016-04" db="EMBL/GenBank/DDBJ databases">
        <authorList>
            <consortium name="Pathogen Informatics"/>
        </authorList>
    </citation>
    <scope>NUCLEOTIDE SEQUENCE [LARGE SCALE GENOMIC DNA]</scope>
    <source>
        <strain evidence="5 6">H050680373</strain>
    </source>
</reference>
<evidence type="ECO:0000313" key="6">
    <source>
        <dbReference type="Proteomes" id="UP000076848"/>
    </source>
</evidence>
<dbReference type="EMBL" id="FKIF01000006">
    <property type="protein sequence ID" value="SAI70494.1"/>
    <property type="molecule type" value="Genomic_DNA"/>
</dbReference>
<evidence type="ECO:0000259" key="3">
    <source>
        <dbReference type="Pfam" id="PF07167"/>
    </source>
</evidence>
<accession>A0A157SJM1</accession>
<evidence type="ECO:0000256" key="2">
    <source>
        <dbReference type="ARBA" id="ARBA00023315"/>
    </source>
</evidence>
<dbReference type="InterPro" id="IPR029058">
    <property type="entry name" value="AB_hydrolase_fold"/>
</dbReference>
<evidence type="ECO:0000259" key="4">
    <source>
        <dbReference type="Pfam" id="PF12551"/>
    </source>
</evidence>
<name>A0A157SJM1_9BORD</name>
<dbReference type="PANTHER" id="PTHR36837:SF5">
    <property type="entry name" value="POLY-3-HYDROXYBUTYRATE SYNTHASE"/>
    <property type="match status" value="1"/>
</dbReference>
<gene>
    <name evidence="5" type="primary">phbC_2</name>
    <name evidence="5" type="ORF">SAMEA3906486_03128</name>
</gene>
<evidence type="ECO:0000313" key="5">
    <source>
        <dbReference type="EMBL" id="SAI70494.1"/>
    </source>
</evidence>
<dbReference type="AlphaFoldDB" id="A0A157SJM1"/>
<dbReference type="Gene3D" id="3.40.50.1820">
    <property type="entry name" value="alpha/beta hydrolase"/>
    <property type="match status" value="1"/>
</dbReference>
<dbReference type="PANTHER" id="PTHR36837">
    <property type="entry name" value="POLY(3-HYDROXYALKANOATE) POLYMERASE SUBUNIT PHAC"/>
    <property type="match status" value="1"/>
</dbReference>
<dbReference type="InterPro" id="IPR010941">
    <property type="entry name" value="PhaC_N"/>
</dbReference>
<dbReference type="STRING" id="288768.SAMEA3906486_03128"/>
<dbReference type="Pfam" id="PF07167">
    <property type="entry name" value="PhaC_N"/>
    <property type="match status" value="1"/>
</dbReference>
<dbReference type="EC" id="2.3.1.-" evidence="5"/>
<keyword evidence="6" id="KW-1185">Reference proteome</keyword>
<keyword evidence="1 5" id="KW-0808">Transferase</keyword>
<proteinExistence type="predicted"/>
<dbReference type="Proteomes" id="UP000076848">
    <property type="component" value="Unassembled WGS sequence"/>
</dbReference>
<protein>
    <submittedName>
        <fullName evidence="5">Poly-beta-hydroxybutyrate polymerase</fullName>
        <ecNumber evidence="5">2.3.1.-</ecNumber>
    </submittedName>
</protein>
<feature type="domain" description="Poly-beta-hydroxybutyrate polymerase N-terminal" evidence="4">
    <location>
        <begin position="33"/>
        <end position="72"/>
    </location>
</feature>